<dbReference type="AlphaFoldDB" id="A0A367EZP4"/>
<protein>
    <submittedName>
        <fullName evidence="3">Cold shock domain-containing protein</fullName>
    </submittedName>
</protein>
<dbReference type="RefSeq" id="WP_114022448.1">
    <property type="nucleotide sequence ID" value="NZ_QOIN01000043.1"/>
</dbReference>
<gene>
    <name evidence="3" type="ORF">DTL70_15205</name>
</gene>
<feature type="compositionally biased region" description="Low complexity" evidence="1">
    <location>
        <begin position="74"/>
        <end position="91"/>
    </location>
</feature>
<dbReference type="CDD" id="cd04458">
    <property type="entry name" value="CSP_CDS"/>
    <property type="match status" value="1"/>
</dbReference>
<feature type="domain" description="CSD" evidence="2">
    <location>
        <begin position="1"/>
        <end position="65"/>
    </location>
</feature>
<dbReference type="EMBL" id="QOIN01000043">
    <property type="protein sequence ID" value="RCG23035.1"/>
    <property type="molecule type" value="Genomic_DNA"/>
</dbReference>
<evidence type="ECO:0000256" key="1">
    <source>
        <dbReference type="SAM" id="MobiDB-lite"/>
    </source>
</evidence>
<evidence type="ECO:0000313" key="4">
    <source>
        <dbReference type="Proteomes" id="UP000252914"/>
    </source>
</evidence>
<sequence length="149" mass="16032">MVAGRVVRFDGARGYGFIAPEHGGEDVFLHANDLMVPESYVHTGVAVEFEIEDGDRGLKASSVRLLHNAESMSPFAPAPSAADAPREASASVRSDDPDDPLCDVLSVAEYTRSVTELLLEAAPGLTGAQILDIRRRLVQFGKQHGWAED</sequence>
<dbReference type="PROSITE" id="PS51857">
    <property type="entry name" value="CSD_2"/>
    <property type="match status" value="1"/>
</dbReference>
<reference evidence="3 4" key="1">
    <citation type="submission" date="2018-06" db="EMBL/GenBank/DDBJ databases">
        <title>Streptomyces reniochalinae sp. nov. and Streptomyces diacarnus sp. nov. from marine sponges.</title>
        <authorList>
            <person name="Li L."/>
        </authorList>
    </citation>
    <scope>NUCLEOTIDE SEQUENCE [LARGE SCALE GENOMIC DNA]</scope>
    <source>
        <strain evidence="3 4">LHW51701</strain>
    </source>
</reference>
<dbReference type="SMART" id="SM00357">
    <property type="entry name" value="CSP"/>
    <property type="match status" value="1"/>
</dbReference>
<keyword evidence="4" id="KW-1185">Reference proteome</keyword>
<evidence type="ECO:0000313" key="3">
    <source>
        <dbReference type="EMBL" id="RCG23035.1"/>
    </source>
</evidence>
<dbReference type="Proteomes" id="UP000252914">
    <property type="component" value="Unassembled WGS sequence"/>
</dbReference>
<dbReference type="GO" id="GO:0003676">
    <property type="term" value="F:nucleic acid binding"/>
    <property type="evidence" value="ECO:0007669"/>
    <property type="project" value="InterPro"/>
</dbReference>
<proteinExistence type="predicted"/>
<dbReference type="PRINTS" id="PR00050">
    <property type="entry name" value="COLDSHOCK"/>
</dbReference>
<dbReference type="InterPro" id="IPR011129">
    <property type="entry name" value="CSD"/>
</dbReference>
<evidence type="ECO:0000259" key="2">
    <source>
        <dbReference type="PROSITE" id="PS51857"/>
    </source>
</evidence>
<organism evidence="3 4">
    <name type="scientific">Streptomyces diacarni</name>
    <dbReference type="NCBI Taxonomy" id="2800381"/>
    <lineage>
        <taxon>Bacteria</taxon>
        <taxon>Bacillati</taxon>
        <taxon>Actinomycetota</taxon>
        <taxon>Actinomycetes</taxon>
        <taxon>Kitasatosporales</taxon>
        <taxon>Streptomycetaceae</taxon>
        <taxon>Streptomyces</taxon>
    </lineage>
</organism>
<dbReference type="InterPro" id="IPR002059">
    <property type="entry name" value="CSP_DNA-bd"/>
</dbReference>
<feature type="region of interest" description="Disordered" evidence="1">
    <location>
        <begin position="74"/>
        <end position="99"/>
    </location>
</feature>
<accession>A0A367EZP4</accession>
<name>A0A367EZP4_9ACTN</name>
<dbReference type="Gene3D" id="2.40.50.140">
    <property type="entry name" value="Nucleic acid-binding proteins"/>
    <property type="match status" value="1"/>
</dbReference>
<dbReference type="SUPFAM" id="SSF50249">
    <property type="entry name" value="Nucleic acid-binding proteins"/>
    <property type="match status" value="1"/>
</dbReference>
<dbReference type="InterPro" id="IPR012340">
    <property type="entry name" value="NA-bd_OB-fold"/>
</dbReference>
<dbReference type="Pfam" id="PF00313">
    <property type="entry name" value="CSD"/>
    <property type="match status" value="1"/>
</dbReference>
<comment type="caution">
    <text evidence="3">The sequence shown here is derived from an EMBL/GenBank/DDBJ whole genome shotgun (WGS) entry which is preliminary data.</text>
</comment>